<dbReference type="AlphaFoldDB" id="A0A090E9R1"/>
<sequence>MADDVVLPGTGDTVAADEVGGKKYQYVKVAWGPDDTVNKADTASGDALPVQVRSATNLIPIGEPTDAAATATDATSVSIVSILKQISKSIQLFVFGAGTAAAAQRVTLASDDPAVTAIGSTNTKLDTLHTDLATTLAGYVDGLEALIGTSNSSLSSILTALNSTIAGYVDGLETLVTSSNSKLDTIHTDLATTLAGLLTDLKGYTDQLEGYVDGLEGLVTSTNTKLDQVHTDLVAATPAGTNLIGKVKTKFIEAAASTMTRPNDSNAYAANDAVANNTTAGSVTPFSFTVSDVNDDLVTIERLRLITSDTGVAGHALRMWLFRASPTVGAGDNAAFSNPRATFIGSLSGTMRTFSDGSGGIFVPDEGSRIITLPTSGAKTVFGLLQTLEAFTPVAQSTWIATLEGFQGAA</sequence>
<accession>A0A090E9R1</accession>
<evidence type="ECO:0000313" key="1">
    <source>
        <dbReference type="EMBL" id="CDX26669.1"/>
    </source>
</evidence>
<keyword evidence="2" id="KW-1185">Reference proteome</keyword>
<evidence type="ECO:0000313" key="2">
    <source>
        <dbReference type="Proteomes" id="UP000045285"/>
    </source>
</evidence>
<organism evidence="1 2">
    <name type="scientific">Mesorhizobium plurifarium</name>
    <dbReference type="NCBI Taxonomy" id="69974"/>
    <lineage>
        <taxon>Bacteria</taxon>
        <taxon>Pseudomonadati</taxon>
        <taxon>Pseudomonadota</taxon>
        <taxon>Alphaproteobacteria</taxon>
        <taxon>Hyphomicrobiales</taxon>
        <taxon>Phyllobacteriaceae</taxon>
        <taxon>Mesorhizobium</taxon>
    </lineage>
</organism>
<dbReference type="Proteomes" id="UP000045285">
    <property type="component" value="Unassembled WGS sequence"/>
</dbReference>
<name>A0A090E9R1_MESPL</name>
<reference evidence="2" key="1">
    <citation type="submission" date="2014-08" db="EMBL/GenBank/DDBJ databases">
        <authorList>
            <person name="Moulin L."/>
        </authorList>
    </citation>
    <scope>NUCLEOTIDE SEQUENCE [LARGE SCALE GENOMIC DNA]</scope>
</reference>
<gene>
    <name evidence="1" type="ORF">MPL3356_60489</name>
</gene>
<proteinExistence type="predicted"/>
<dbReference type="EMBL" id="CCMZ01000056">
    <property type="protein sequence ID" value="CDX26669.1"/>
    <property type="molecule type" value="Genomic_DNA"/>
</dbReference>
<protein>
    <submittedName>
        <fullName evidence="1">Uncharacterized protein</fullName>
    </submittedName>
</protein>